<evidence type="ECO:0000313" key="1">
    <source>
        <dbReference type="EMBL" id="KAH7920727.1"/>
    </source>
</evidence>
<sequence length="86" mass="9618">MVRVTSLSTSTPFHSSAVLRVLLEADEDAEYVDRTAECVEGTAEPAEAVWVQRRSRPRHTPCIPPRAATPRPLYLAPIPSRARNRH</sequence>
<dbReference type="Proteomes" id="UP000790709">
    <property type="component" value="Unassembled WGS sequence"/>
</dbReference>
<organism evidence="1 2">
    <name type="scientific">Leucogyrophana mollusca</name>
    <dbReference type="NCBI Taxonomy" id="85980"/>
    <lineage>
        <taxon>Eukaryota</taxon>
        <taxon>Fungi</taxon>
        <taxon>Dikarya</taxon>
        <taxon>Basidiomycota</taxon>
        <taxon>Agaricomycotina</taxon>
        <taxon>Agaricomycetes</taxon>
        <taxon>Agaricomycetidae</taxon>
        <taxon>Boletales</taxon>
        <taxon>Boletales incertae sedis</taxon>
        <taxon>Leucogyrophana</taxon>
    </lineage>
</organism>
<protein>
    <submittedName>
        <fullName evidence="1">Uncharacterized protein</fullName>
    </submittedName>
</protein>
<proteinExistence type="predicted"/>
<reference evidence="1" key="1">
    <citation type="journal article" date="2021" name="New Phytol.">
        <title>Evolutionary innovations through gain and loss of genes in the ectomycorrhizal Boletales.</title>
        <authorList>
            <person name="Wu G."/>
            <person name="Miyauchi S."/>
            <person name="Morin E."/>
            <person name="Kuo A."/>
            <person name="Drula E."/>
            <person name="Varga T."/>
            <person name="Kohler A."/>
            <person name="Feng B."/>
            <person name="Cao Y."/>
            <person name="Lipzen A."/>
            <person name="Daum C."/>
            <person name="Hundley H."/>
            <person name="Pangilinan J."/>
            <person name="Johnson J."/>
            <person name="Barry K."/>
            <person name="LaButti K."/>
            <person name="Ng V."/>
            <person name="Ahrendt S."/>
            <person name="Min B."/>
            <person name="Choi I.G."/>
            <person name="Park H."/>
            <person name="Plett J.M."/>
            <person name="Magnuson J."/>
            <person name="Spatafora J.W."/>
            <person name="Nagy L.G."/>
            <person name="Henrissat B."/>
            <person name="Grigoriev I.V."/>
            <person name="Yang Z.L."/>
            <person name="Xu J."/>
            <person name="Martin F.M."/>
        </authorList>
    </citation>
    <scope>NUCLEOTIDE SEQUENCE</scope>
    <source>
        <strain evidence="1">KUC20120723A-06</strain>
    </source>
</reference>
<keyword evidence="2" id="KW-1185">Reference proteome</keyword>
<gene>
    <name evidence="1" type="ORF">BV22DRAFT_1039500</name>
</gene>
<accession>A0ACB8B5R2</accession>
<name>A0ACB8B5R2_9AGAM</name>
<comment type="caution">
    <text evidence="1">The sequence shown here is derived from an EMBL/GenBank/DDBJ whole genome shotgun (WGS) entry which is preliminary data.</text>
</comment>
<dbReference type="EMBL" id="MU266562">
    <property type="protein sequence ID" value="KAH7920727.1"/>
    <property type="molecule type" value="Genomic_DNA"/>
</dbReference>
<evidence type="ECO:0000313" key="2">
    <source>
        <dbReference type="Proteomes" id="UP000790709"/>
    </source>
</evidence>